<feature type="compositionally biased region" description="Low complexity" evidence="1">
    <location>
        <begin position="80"/>
        <end position="89"/>
    </location>
</feature>
<proteinExistence type="predicted"/>
<dbReference type="HOGENOM" id="CLU_2239337_0_0_1"/>
<gene>
    <name evidence="2" type="primary">Dgri\GH11775</name>
    <name evidence="2" type="ORF">Dgri_GH11775</name>
</gene>
<evidence type="ECO:0000313" key="2">
    <source>
        <dbReference type="EMBL" id="EDW04910.1"/>
    </source>
</evidence>
<keyword evidence="3" id="KW-1185">Reference proteome</keyword>
<dbReference type="EMBL" id="CH918598">
    <property type="protein sequence ID" value="EDW04910.1"/>
    <property type="molecule type" value="Genomic_DNA"/>
</dbReference>
<reference evidence="2 3" key="1">
    <citation type="journal article" date="2007" name="Nature">
        <title>Evolution of genes and genomes on the Drosophila phylogeny.</title>
        <authorList>
            <consortium name="Drosophila 12 Genomes Consortium"/>
            <person name="Clark A.G."/>
            <person name="Eisen M.B."/>
            <person name="Smith D.R."/>
            <person name="Bergman C.M."/>
            <person name="Oliver B."/>
            <person name="Markow T.A."/>
            <person name="Kaufman T.C."/>
            <person name="Kellis M."/>
            <person name="Gelbart W."/>
            <person name="Iyer V.N."/>
            <person name="Pollard D.A."/>
            <person name="Sackton T.B."/>
            <person name="Larracuente A.M."/>
            <person name="Singh N.D."/>
            <person name="Abad J.P."/>
            <person name="Abt D.N."/>
            <person name="Adryan B."/>
            <person name="Aguade M."/>
            <person name="Akashi H."/>
            <person name="Anderson W.W."/>
            <person name="Aquadro C.F."/>
            <person name="Ardell D.H."/>
            <person name="Arguello R."/>
            <person name="Artieri C.G."/>
            <person name="Barbash D.A."/>
            <person name="Barker D."/>
            <person name="Barsanti P."/>
            <person name="Batterham P."/>
            <person name="Batzoglou S."/>
            <person name="Begun D."/>
            <person name="Bhutkar A."/>
            <person name="Blanco E."/>
            <person name="Bosak S.A."/>
            <person name="Bradley R.K."/>
            <person name="Brand A.D."/>
            <person name="Brent M.R."/>
            <person name="Brooks A.N."/>
            <person name="Brown R.H."/>
            <person name="Butlin R.K."/>
            <person name="Caggese C."/>
            <person name="Calvi B.R."/>
            <person name="Bernardo de Carvalho A."/>
            <person name="Caspi A."/>
            <person name="Castrezana S."/>
            <person name="Celniker S.E."/>
            <person name="Chang J.L."/>
            <person name="Chapple C."/>
            <person name="Chatterji S."/>
            <person name="Chinwalla A."/>
            <person name="Civetta A."/>
            <person name="Clifton S.W."/>
            <person name="Comeron J.M."/>
            <person name="Costello J.C."/>
            <person name="Coyne J.A."/>
            <person name="Daub J."/>
            <person name="David R.G."/>
            <person name="Delcher A.L."/>
            <person name="Delehaunty K."/>
            <person name="Do C.B."/>
            <person name="Ebling H."/>
            <person name="Edwards K."/>
            <person name="Eickbush T."/>
            <person name="Evans J.D."/>
            <person name="Filipski A."/>
            <person name="Findeiss S."/>
            <person name="Freyhult E."/>
            <person name="Fulton L."/>
            <person name="Fulton R."/>
            <person name="Garcia A.C."/>
            <person name="Gardiner A."/>
            <person name="Garfield D.A."/>
            <person name="Garvin B.E."/>
            <person name="Gibson G."/>
            <person name="Gilbert D."/>
            <person name="Gnerre S."/>
            <person name="Godfrey J."/>
            <person name="Good R."/>
            <person name="Gotea V."/>
            <person name="Gravely B."/>
            <person name="Greenberg A.J."/>
            <person name="Griffiths-Jones S."/>
            <person name="Gross S."/>
            <person name="Guigo R."/>
            <person name="Gustafson E.A."/>
            <person name="Haerty W."/>
            <person name="Hahn M.W."/>
            <person name="Halligan D.L."/>
            <person name="Halpern A.L."/>
            <person name="Halter G.M."/>
            <person name="Han M.V."/>
            <person name="Heger A."/>
            <person name="Hillier L."/>
            <person name="Hinrichs A.S."/>
            <person name="Holmes I."/>
            <person name="Hoskins R.A."/>
            <person name="Hubisz M.J."/>
            <person name="Hultmark D."/>
            <person name="Huntley M.A."/>
            <person name="Jaffe D.B."/>
            <person name="Jagadeeshan S."/>
            <person name="Jeck W.R."/>
            <person name="Johnson J."/>
            <person name="Jones C.D."/>
            <person name="Jordan W.C."/>
            <person name="Karpen G.H."/>
            <person name="Kataoka E."/>
            <person name="Keightley P.D."/>
            <person name="Kheradpour P."/>
            <person name="Kirkness E.F."/>
            <person name="Koerich L.B."/>
            <person name="Kristiansen K."/>
            <person name="Kudrna D."/>
            <person name="Kulathinal R.J."/>
            <person name="Kumar S."/>
            <person name="Kwok R."/>
            <person name="Lander E."/>
            <person name="Langley C.H."/>
            <person name="Lapoint R."/>
            <person name="Lazzaro B.P."/>
            <person name="Lee S.J."/>
            <person name="Levesque L."/>
            <person name="Li R."/>
            <person name="Lin C.F."/>
            <person name="Lin M.F."/>
            <person name="Lindblad-Toh K."/>
            <person name="Llopart A."/>
            <person name="Long M."/>
            <person name="Low L."/>
            <person name="Lozovsky E."/>
            <person name="Lu J."/>
            <person name="Luo M."/>
            <person name="Machado C.A."/>
            <person name="Makalowski W."/>
            <person name="Marzo M."/>
            <person name="Matsuda M."/>
            <person name="Matzkin L."/>
            <person name="McAllister B."/>
            <person name="McBride C.S."/>
            <person name="McKernan B."/>
            <person name="McKernan K."/>
            <person name="Mendez-Lago M."/>
            <person name="Minx P."/>
            <person name="Mollenhauer M.U."/>
            <person name="Montooth K."/>
            <person name="Mount S.M."/>
            <person name="Mu X."/>
            <person name="Myers E."/>
            <person name="Negre B."/>
            <person name="Newfeld S."/>
            <person name="Nielsen R."/>
            <person name="Noor M.A."/>
            <person name="O'Grady P."/>
            <person name="Pachter L."/>
            <person name="Papaceit M."/>
            <person name="Parisi M.J."/>
            <person name="Parisi M."/>
            <person name="Parts L."/>
            <person name="Pedersen J.S."/>
            <person name="Pesole G."/>
            <person name="Phillippy A.M."/>
            <person name="Ponting C.P."/>
            <person name="Pop M."/>
            <person name="Porcelli D."/>
            <person name="Powell J.R."/>
            <person name="Prohaska S."/>
            <person name="Pruitt K."/>
            <person name="Puig M."/>
            <person name="Quesneville H."/>
            <person name="Ram K.R."/>
            <person name="Rand D."/>
            <person name="Rasmussen M.D."/>
            <person name="Reed L.K."/>
            <person name="Reenan R."/>
            <person name="Reily A."/>
            <person name="Remington K.A."/>
            <person name="Rieger T.T."/>
            <person name="Ritchie M.G."/>
            <person name="Robin C."/>
            <person name="Rogers Y.H."/>
            <person name="Rohde C."/>
            <person name="Rozas J."/>
            <person name="Rubenfield M.J."/>
            <person name="Ruiz A."/>
            <person name="Russo S."/>
            <person name="Salzberg S.L."/>
            <person name="Sanchez-Gracia A."/>
            <person name="Saranga D.J."/>
            <person name="Sato H."/>
            <person name="Schaeffer S.W."/>
            <person name="Schatz M.C."/>
            <person name="Schlenke T."/>
            <person name="Schwartz R."/>
            <person name="Segarra C."/>
            <person name="Singh R.S."/>
            <person name="Sirot L."/>
            <person name="Sirota M."/>
            <person name="Sisneros N.B."/>
            <person name="Smith C.D."/>
            <person name="Smith T.F."/>
            <person name="Spieth J."/>
            <person name="Stage D.E."/>
            <person name="Stark A."/>
            <person name="Stephan W."/>
            <person name="Strausberg R.L."/>
            <person name="Strempel S."/>
            <person name="Sturgill D."/>
            <person name="Sutton G."/>
            <person name="Sutton G.G."/>
            <person name="Tao W."/>
            <person name="Teichmann S."/>
            <person name="Tobari Y.N."/>
            <person name="Tomimura Y."/>
            <person name="Tsolas J.M."/>
            <person name="Valente V.L."/>
            <person name="Venter E."/>
            <person name="Venter J.C."/>
            <person name="Vicario S."/>
            <person name="Vieira F.G."/>
            <person name="Vilella A.J."/>
            <person name="Villasante A."/>
            <person name="Walenz B."/>
            <person name="Wang J."/>
            <person name="Wasserman M."/>
            <person name="Watts T."/>
            <person name="Wilson D."/>
            <person name="Wilson R.K."/>
            <person name="Wing R.A."/>
            <person name="Wolfner M.F."/>
            <person name="Wong A."/>
            <person name="Wong G.K."/>
            <person name="Wu C.I."/>
            <person name="Wu G."/>
            <person name="Yamamoto D."/>
            <person name="Yang H.P."/>
            <person name="Yang S.P."/>
            <person name="Yorke J.A."/>
            <person name="Yoshida K."/>
            <person name="Zdobnov E."/>
            <person name="Zhang P."/>
            <person name="Zhang Y."/>
            <person name="Zimin A.V."/>
            <person name="Baldwin J."/>
            <person name="Abdouelleil A."/>
            <person name="Abdulkadir J."/>
            <person name="Abebe A."/>
            <person name="Abera B."/>
            <person name="Abreu J."/>
            <person name="Acer S.C."/>
            <person name="Aftuck L."/>
            <person name="Alexander A."/>
            <person name="An P."/>
            <person name="Anderson E."/>
            <person name="Anderson S."/>
            <person name="Arachi H."/>
            <person name="Azer M."/>
            <person name="Bachantsang P."/>
            <person name="Barry A."/>
            <person name="Bayul T."/>
            <person name="Berlin A."/>
            <person name="Bessette D."/>
            <person name="Bloom T."/>
            <person name="Blye J."/>
            <person name="Boguslavskiy L."/>
            <person name="Bonnet C."/>
            <person name="Boukhgalter B."/>
            <person name="Bourzgui I."/>
            <person name="Brown A."/>
            <person name="Cahill P."/>
            <person name="Channer S."/>
            <person name="Cheshatsang Y."/>
            <person name="Chuda L."/>
            <person name="Citroen M."/>
            <person name="Collymore A."/>
            <person name="Cooke P."/>
            <person name="Costello M."/>
            <person name="D'Aco K."/>
            <person name="Daza R."/>
            <person name="De Haan G."/>
            <person name="DeGray S."/>
            <person name="DeMaso C."/>
            <person name="Dhargay N."/>
            <person name="Dooley K."/>
            <person name="Dooley E."/>
            <person name="Doricent M."/>
            <person name="Dorje P."/>
            <person name="Dorjee K."/>
            <person name="Dupes A."/>
            <person name="Elong R."/>
            <person name="Falk J."/>
            <person name="Farina A."/>
            <person name="Faro S."/>
            <person name="Ferguson D."/>
            <person name="Fisher S."/>
            <person name="Foley C.D."/>
            <person name="Franke A."/>
            <person name="Friedrich D."/>
            <person name="Gadbois L."/>
            <person name="Gearin G."/>
            <person name="Gearin C.R."/>
            <person name="Giannoukos G."/>
            <person name="Goode T."/>
            <person name="Graham J."/>
            <person name="Grandbois E."/>
            <person name="Grewal S."/>
            <person name="Gyaltsen K."/>
            <person name="Hafez N."/>
            <person name="Hagos B."/>
            <person name="Hall J."/>
            <person name="Henson C."/>
            <person name="Hollinger A."/>
            <person name="Honan T."/>
            <person name="Huard M.D."/>
            <person name="Hughes L."/>
            <person name="Hurhula B."/>
            <person name="Husby M.E."/>
            <person name="Kamat A."/>
            <person name="Kanga B."/>
            <person name="Kashin S."/>
            <person name="Khazanovich D."/>
            <person name="Kisner P."/>
            <person name="Lance K."/>
            <person name="Lara M."/>
            <person name="Lee W."/>
            <person name="Lennon N."/>
            <person name="Letendre F."/>
            <person name="LeVine R."/>
            <person name="Lipovsky A."/>
            <person name="Liu X."/>
            <person name="Liu J."/>
            <person name="Liu S."/>
            <person name="Lokyitsang T."/>
            <person name="Lokyitsang Y."/>
            <person name="Lubonja R."/>
            <person name="Lui A."/>
            <person name="MacDonald P."/>
            <person name="Magnisalis V."/>
            <person name="Maru K."/>
            <person name="Matthews C."/>
            <person name="McCusker W."/>
            <person name="McDonough S."/>
            <person name="Mehta T."/>
            <person name="Meldrim J."/>
            <person name="Meneus L."/>
            <person name="Mihai O."/>
            <person name="Mihalev A."/>
            <person name="Mihova T."/>
            <person name="Mittelman R."/>
            <person name="Mlenga V."/>
            <person name="Montmayeur A."/>
            <person name="Mulrain L."/>
            <person name="Navidi A."/>
            <person name="Naylor J."/>
            <person name="Negash T."/>
            <person name="Nguyen T."/>
            <person name="Nguyen N."/>
            <person name="Nicol R."/>
            <person name="Norbu C."/>
            <person name="Norbu N."/>
            <person name="Novod N."/>
            <person name="O'Neill B."/>
            <person name="Osman S."/>
            <person name="Markiewicz E."/>
            <person name="Oyono O.L."/>
            <person name="Patti C."/>
            <person name="Phunkhang P."/>
            <person name="Pierre F."/>
            <person name="Priest M."/>
            <person name="Raghuraman S."/>
            <person name="Rege F."/>
            <person name="Reyes R."/>
            <person name="Rise C."/>
            <person name="Rogov P."/>
            <person name="Ross K."/>
            <person name="Ryan E."/>
            <person name="Settipalli S."/>
            <person name="Shea T."/>
            <person name="Sherpa N."/>
            <person name="Shi L."/>
            <person name="Shih D."/>
            <person name="Sparrow T."/>
            <person name="Spaulding J."/>
            <person name="Stalker J."/>
            <person name="Stange-Thomann N."/>
            <person name="Stavropoulos S."/>
            <person name="Stone C."/>
            <person name="Strader C."/>
            <person name="Tesfaye S."/>
            <person name="Thomson T."/>
            <person name="Thoulutsang Y."/>
            <person name="Thoulutsang D."/>
            <person name="Topham K."/>
            <person name="Topping I."/>
            <person name="Tsamla T."/>
            <person name="Vassiliev H."/>
            <person name="Vo A."/>
            <person name="Wangchuk T."/>
            <person name="Wangdi T."/>
            <person name="Weiand M."/>
            <person name="Wilkinson J."/>
            <person name="Wilson A."/>
            <person name="Yadav S."/>
            <person name="Young G."/>
            <person name="Yu Q."/>
            <person name="Zembek L."/>
            <person name="Zhong D."/>
            <person name="Zimmer A."/>
            <person name="Zwirko Z."/>
            <person name="Jaffe D.B."/>
            <person name="Alvarez P."/>
            <person name="Brockman W."/>
            <person name="Butler J."/>
            <person name="Chin C."/>
            <person name="Gnerre S."/>
            <person name="Grabherr M."/>
            <person name="Kleber M."/>
            <person name="Mauceli E."/>
            <person name="MacCallum I."/>
        </authorList>
    </citation>
    <scope>NUCLEOTIDE SEQUENCE [LARGE SCALE GENOMIC DNA]</scope>
    <source>
        <strain evidence="3">Tucson 15287-2541.00</strain>
    </source>
</reference>
<sequence>MAQVQVVALDTRCRCRQDFIGATFGWLWGPCRQCRQRQIIVLPAANGTTQYVTVPQQVVRGVPQQVQYVTPAKTANNCHQKQALQQQPQYPSTAPPEYSEKAPVY</sequence>
<name>B4K267_DROGR</name>
<protein>
    <submittedName>
        <fullName evidence="2">GH11775</fullName>
    </submittedName>
</protein>
<evidence type="ECO:0000313" key="3">
    <source>
        <dbReference type="Proteomes" id="UP000001070"/>
    </source>
</evidence>
<feature type="region of interest" description="Disordered" evidence="1">
    <location>
        <begin position="80"/>
        <end position="105"/>
    </location>
</feature>
<evidence type="ECO:0000256" key="1">
    <source>
        <dbReference type="SAM" id="MobiDB-lite"/>
    </source>
</evidence>
<dbReference type="AlphaFoldDB" id="B4K267"/>
<dbReference type="Proteomes" id="UP000001070">
    <property type="component" value="Unassembled WGS sequence"/>
</dbReference>
<dbReference type="OMA" id="AKTANNC"/>
<organism evidence="3">
    <name type="scientific">Drosophila grimshawi</name>
    <name type="common">Hawaiian fruit fly</name>
    <name type="synonym">Idiomyia grimshawi</name>
    <dbReference type="NCBI Taxonomy" id="7222"/>
    <lineage>
        <taxon>Eukaryota</taxon>
        <taxon>Metazoa</taxon>
        <taxon>Ecdysozoa</taxon>
        <taxon>Arthropoda</taxon>
        <taxon>Hexapoda</taxon>
        <taxon>Insecta</taxon>
        <taxon>Pterygota</taxon>
        <taxon>Neoptera</taxon>
        <taxon>Endopterygota</taxon>
        <taxon>Diptera</taxon>
        <taxon>Brachycera</taxon>
        <taxon>Muscomorpha</taxon>
        <taxon>Ephydroidea</taxon>
        <taxon>Drosophilidae</taxon>
        <taxon>Drosophila</taxon>
        <taxon>Hawaiian Drosophila</taxon>
    </lineage>
</organism>
<accession>B4K267</accession>
<dbReference type="InParanoid" id="B4K267"/>